<dbReference type="GO" id="GO:0005886">
    <property type="term" value="C:plasma membrane"/>
    <property type="evidence" value="ECO:0007669"/>
    <property type="project" value="TreeGrafter"/>
</dbReference>
<feature type="domain" description="DUF438" evidence="2">
    <location>
        <begin position="15"/>
        <end position="80"/>
    </location>
</feature>
<dbReference type="InterPro" id="IPR035965">
    <property type="entry name" value="PAS-like_dom_sf"/>
</dbReference>
<dbReference type="PANTHER" id="PTHR39966:SF3">
    <property type="entry name" value="DUF438 DOMAIN-CONTAINING PROTEIN"/>
    <property type="match status" value="1"/>
</dbReference>
<evidence type="ECO:0008006" key="5">
    <source>
        <dbReference type="Google" id="ProtNLM"/>
    </source>
</evidence>
<dbReference type="SUPFAM" id="SSF55785">
    <property type="entry name" value="PYP-like sensor domain (PAS domain)"/>
    <property type="match status" value="1"/>
</dbReference>
<dbReference type="InterPro" id="IPR007380">
    <property type="entry name" value="DUF438"/>
</dbReference>
<feature type="domain" description="Hemerythrin-like" evidence="1">
    <location>
        <begin position="91"/>
        <end position="222"/>
    </location>
</feature>
<keyword evidence="4" id="KW-1185">Reference proteome</keyword>
<dbReference type="RefSeq" id="WP_073345800.1">
    <property type="nucleotide sequence ID" value="NZ_FQVH01000039.1"/>
</dbReference>
<reference evidence="3 4" key="1">
    <citation type="submission" date="2016-11" db="EMBL/GenBank/DDBJ databases">
        <authorList>
            <person name="Jaros S."/>
            <person name="Januszkiewicz K."/>
            <person name="Wedrychowicz H."/>
        </authorList>
    </citation>
    <scope>NUCLEOTIDE SEQUENCE [LARGE SCALE GENOMIC DNA]</scope>
    <source>
        <strain evidence="3 4">DSM 17918</strain>
    </source>
</reference>
<dbReference type="InterPro" id="IPR012312">
    <property type="entry name" value="Hemerythrin-like"/>
</dbReference>
<dbReference type="AlphaFoldDB" id="A0A1M5DW59"/>
<evidence type="ECO:0000313" key="4">
    <source>
        <dbReference type="Proteomes" id="UP000184088"/>
    </source>
</evidence>
<proteinExistence type="predicted"/>
<name>A0A1M5DW59_9THEO</name>
<dbReference type="Gene3D" id="3.30.450.20">
    <property type="entry name" value="PAS domain"/>
    <property type="match status" value="1"/>
</dbReference>
<evidence type="ECO:0000313" key="3">
    <source>
        <dbReference type="EMBL" id="SHF71062.1"/>
    </source>
</evidence>
<dbReference type="Pfam" id="PF13596">
    <property type="entry name" value="PAS_10"/>
    <property type="match status" value="1"/>
</dbReference>
<organism evidence="3 4">
    <name type="scientific">Caldanaerobius fijiensis DSM 17918</name>
    <dbReference type="NCBI Taxonomy" id="1121256"/>
    <lineage>
        <taxon>Bacteria</taxon>
        <taxon>Bacillati</taxon>
        <taxon>Bacillota</taxon>
        <taxon>Clostridia</taxon>
        <taxon>Thermoanaerobacterales</taxon>
        <taxon>Thermoanaerobacteraceae</taxon>
        <taxon>Caldanaerobius</taxon>
    </lineage>
</organism>
<evidence type="ECO:0000259" key="1">
    <source>
        <dbReference type="Pfam" id="PF01814"/>
    </source>
</evidence>
<dbReference type="Gene3D" id="1.20.120.520">
    <property type="entry name" value="nmb1532 protein domain like"/>
    <property type="match status" value="1"/>
</dbReference>
<dbReference type="OrthoDB" id="9769774at2"/>
<dbReference type="STRING" id="1121256.SAMN02746089_02429"/>
<dbReference type="PANTHER" id="PTHR39966">
    <property type="entry name" value="BLL2471 PROTEIN-RELATED"/>
    <property type="match status" value="1"/>
</dbReference>
<evidence type="ECO:0000259" key="2">
    <source>
        <dbReference type="Pfam" id="PF04282"/>
    </source>
</evidence>
<dbReference type="Pfam" id="PF04282">
    <property type="entry name" value="DUF438"/>
    <property type="match status" value="1"/>
</dbReference>
<protein>
    <recommendedName>
        <fullName evidence="5">PAC domain-containing protein</fullName>
    </recommendedName>
</protein>
<dbReference type="Proteomes" id="UP000184088">
    <property type="component" value="Unassembled WGS sequence"/>
</dbReference>
<gene>
    <name evidence="3" type="ORF">SAMN02746089_02429</name>
</gene>
<sequence length="406" mass="47265">MSELINNREHRQEMLKEVIRELHRGKGVDEVKQKFKDVIDGITHTELSMIEQQLINEGLDIKEVQRLCDVHAAVFRESLEQVQKPETIPGHPVHTFKEENRAIEKLIDEQIKPYVEELNTKGDKETALKLLEKINLLMDIDKHYKRKEILLFPYLEKYGITGPPGVMWGVDDEIRDMLKSVRKRLMDYDESEKSQLVSEINTALTKVLDMIFKEENILLPMALETLTEDEWARIMDESDEIGYCLIDVIPSWKPQRVHVEAKEGYELAREDSSGYIKFDTGIMTPKEISLLFDNLPVDITFVDKDDVVRYFSNGRERIFPRAKSVIGRKVQHCHPPASVHVVEQLLNDFKAGKKDHEDFWIKLGNKYVYIRYFAVRDEKGQYVGTIEVTQDIGPIQEIKGEKRLLS</sequence>
<accession>A0A1M5DW59</accession>
<dbReference type="EMBL" id="FQVH01000039">
    <property type="protein sequence ID" value="SHF71062.1"/>
    <property type="molecule type" value="Genomic_DNA"/>
</dbReference>
<dbReference type="Pfam" id="PF01814">
    <property type="entry name" value="Hemerythrin"/>
    <property type="match status" value="1"/>
</dbReference>